<feature type="compositionally biased region" description="Basic and acidic residues" evidence="12">
    <location>
        <begin position="521"/>
        <end position="542"/>
    </location>
</feature>
<protein>
    <recommendedName>
        <fullName evidence="1">RNA helicase</fullName>
        <ecNumber evidence="1">3.6.4.13</ecNumber>
    </recommendedName>
</protein>
<dbReference type="PROSITE" id="PS51195">
    <property type="entry name" value="Q_MOTIF"/>
    <property type="match status" value="1"/>
</dbReference>
<evidence type="ECO:0000313" key="16">
    <source>
        <dbReference type="EMBL" id="KAG0274881.1"/>
    </source>
</evidence>
<evidence type="ECO:0000313" key="17">
    <source>
        <dbReference type="Proteomes" id="UP001194580"/>
    </source>
</evidence>
<organism evidence="16 17">
    <name type="scientific">Linnemannia exigua</name>
    <dbReference type="NCBI Taxonomy" id="604196"/>
    <lineage>
        <taxon>Eukaryota</taxon>
        <taxon>Fungi</taxon>
        <taxon>Fungi incertae sedis</taxon>
        <taxon>Mucoromycota</taxon>
        <taxon>Mortierellomycotina</taxon>
        <taxon>Mortierellomycetes</taxon>
        <taxon>Mortierellales</taxon>
        <taxon>Mortierellaceae</taxon>
        <taxon>Linnemannia</taxon>
    </lineage>
</organism>
<accession>A0AAD4DF31</accession>
<keyword evidence="5 11" id="KW-0347">Helicase</keyword>
<evidence type="ECO:0000256" key="6">
    <source>
        <dbReference type="ARBA" id="ARBA00022840"/>
    </source>
</evidence>
<name>A0AAD4DF31_9FUNG</name>
<evidence type="ECO:0000256" key="9">
    <source>
        <dbReference type="ARBA" id="ARBA00047984"/>
    </source>
</evidence>
<dbReference type="GO" id="GO:0003724">
    <property type="term" value="F:RNA helicase activity"/>
    <property type="evidence" value="ECO:0007669"/>
    <property type="project" value="UniProtKB-EC"/>
</dbReference>
<dbReference type="Gene3D" id="3.40.50.300">
    <property type="entry name" value="P-loop containing nucleotide triphosphate hydrolases"/>
    <property type="match status" value="2"/>
</dbReference>
<feature type="compositionally biased region" description="Low complexity" evidence="12">
    <location>
        <begin position="577"/>
        <end position="592"/>
    </location>
</feature>
<evidence type="ECO:0000256" key="10">
    <source>
        <dbReference type="PROSITE-ProRule" id="PRU00552"/>
    </source>
</evidence>
<evidence type="ECO:0000256" key="3">
    <source>
        <dbReference type="ARBA" id="ARBA00022741"/>
    </source>
</evidence>
<dbReference type="InterPro" id="IPR044763">
    <property type="entry name" value="Ded1/Dbp1_DEADc"/>
</dbReference>
<sequence length="592" mass="66703">MEDEVTLKWGDRQPTEPTWEHQDDAWAFEKPTYEWQQEFEQGNAPSMPELEAELFGEENRISTGIFFDKFSRIHVSRKGGPETVVPLQSFEQAKLHPTILENIQRMGYQEPTPIQRNAIPILMKNYDLLACAQTGSGKTAAFLLPVLSKILTKMQKNPPVAPLPGARKTKASPLALIILPTRELGIQIFDETRRFTYKSPIRPAVIYGGADIRRQKDQLARGCDILIATPGRLVDAMERGAIALDRVRYLVLDEADRILDLGFEPTIRQILLSSDLTRDESLHTMMFSATFPSQIQVLARDFMNDYCRLRIGRIGGTTTDIMQKVIKVDEYHKEDTLVELLLSQPPSRTLIFVDTKRKADYLDDVLYNKHFPCISLHGDRSQRERELALEAFKVGRSPILIATAVAARGLDIKDVLHVINYDLSDDIDDYVHRIGRTARAGNPGLATTFYNEQNWTIAPQLVKLLIECEQDVPEFLQEFISDDVTYENDFVDPDQVDLLESKGGGGREGDSYDQGGYGGHDQGHGEYGQGKENDIPNHEYGHGHGQGQGVSYDHAQGGYRDSDSNSGWNAPPPAYGNNNSNSQHQQQDFNFH</sequence>
<evidence type="ECO:0000256" key="8">
    <source>
        <dbReference type="ARBA" id="ARBA00024358"/>
    </source>
</evidence>
<keyword evidence="3 11" id="KW-0547">Nucleotide-binding</keyword>
<feature type="domain" description="DEAD-box RNA helicase Q" evidence="15">
    <location>
        <begin position="88"/>
        <end position="116"/>
    </location>
</feature>
<dbReference type="SUPFAM" id="SSF52540">
    <property type="entry name" value="P-loop containing nucleoside triphosphate hydrolases"/>
    <property type="match status" value="1"/>
</dbReference>
<evidence type="ECO:0000259" key="15">
    <source>
        <dbReference type="PROSITE" id="PS51195"/>
    </source>
</evidence>
<keyword evidence="6 11" id="KW-0067">ATP-binding</keyword>
<dbReference type="CDD" id="cd17967">
    <property type="entry name" value="DEADc_DDX3_DDX4"/>
    <property type="match status" value="1"/>
</dbReference>
<feature type="region of interest" description="Disordered" evidence="12">
    <location>
        <begin position="496"/>
        <end position="592"/>
    </location>
</feature>
<comment type="similarity">
    <text evidence="8">Belongs to the DEAD box helicase family. DDX3/DED1 subfamily.</text>
</comment>
<dbReference type="SMART" id="SM00487">
    <property type="entry name" value="DEXDc"/>
    <property type="match status" value="1"/>
</dbReference>
<evidence type="ECO:0000256" key="4">
    <source>
        <dbReference type="ARBA" id="ARBA00022801"/>
    </source>
</evidence>
<feature type="short sequence motif" description="Q motif" evidence="10">
    <location>
        <begin position="88"/>
        <end position="116"/>
    </location>
</feature>
<dbReference type="PROSITE" id="PS51194">
    <property type="entry name" value="HELICASE_CTER"/>
    <property type="match status" value="1"/>
</dbReference>
<dbReference type="GO" id="GO:0003723">
    <property type="term" value="F:RNA binding"/>
    <property type="evidence" value="ECO:0007669"/>
    <property type="project" value="UniProtKB-KW"/>
</dbReference>
<evidence type="ECO:0000256" key="11">
    <source>
        <dbReference type="RuleBase" id="RU000492"/>
    </source>
</evidence>
<keyword evidence="4 11" id="KW-0378">Hydrolase</keyword>
<evidence type="ECO:0000259" key="14">
    <source>
        <dbReference type="PROSITE" id="PS51194"/>
    </source>
</evidence>
<keyword evidence="7" id="KW-0694">RNA-binding</keyword>
<feature type="domain" description="Helicase C-terminal" evidence="14">
    <location>
        <begin position="320"/>
        <end position="480"/>
    </location>
</feature>
<dbReference type="EMBL" id="JAAAIL010000551">
    <property type="protein sequence ID" value="KAG0274881.1"/>
    <property type="molecule type" value="Genomic_DNA"/>
</dbReference>
<dbReference type="InterPro" id="IPR000629">
    <property type="entry name" value="RNA-helicase_DEAD-box_CS"/>
</dbReference>
<dbReference type="InterPro" id="IPR027417">
    <property type="entry name" value="P-loop_NTPase"/>
</dbReference>
<dbReference type="EC" id="3.6.4.13" evidence="1"/>
<dbReference type="Pfam" id="PF00271">
    <property type="entry name" value="Helicase_C"/>
    <property type="match status" value="1"/>
</dbReference>
<dbReference type="FunFam" id="3.40.50.300:FF:000008">
    <property type="entry name" value="ATP-dependent RNA helicase RhlB"/>
    <property type="match status" value="1"/>
</dbReference>
<dbReference type="GO" id="GO:0005524">
    <property type="term" value="F:ATP binding"/>
    <property type="evidence" value="ECO:0007669"/>
    <property type="project" value="UniProtKB-KW"/>
</dbReference>
<feature type="domain" description="Helicase ATP-binding" evidence="13">
    <location>
        <begin position="119"/>
        <end position="309"/>
    </location>
</feature>
<dbReference type="AlphaFoldDB" id="A0AAD4DF31"/>
<dbReference type="Pfam" id="PF00270">
    <property type="entry name" value="DEAD"/>
    <property type="match status" value="1"/>
</dbReference>
<dbReference type="GO" id="GO:0003743">
    <property type="term" value="F:translation initiation factor activity"/>
    <property type="evidence" value="ECO:0007669"/>
    <property type="project" value="UniProtKB-KW"/>
</dbReference>
<evidence type="ECO:0000256" key="7">
    <source>
        <dbReference type="ARBA" id="ARBA00022884"/>
    </source>
</evidence>
<reference evidence="16" key="1">
    <citation type="journal article" date="2020" name="Fungal Divers.">
        <title>Resolving the Mortierellaceae phylogeny through synthesis of multi-gene phylogenetics and phylogenomics.</title>
        <authorList>
            <person name="Vandepol N."/>
            <person name="Liber J."/>
            <person name="Desiro A."/>
            <person name="Na H."/>
            <person name="Kennedy M."/>
            <person name="Barry K."/>
            <person name="Grigoriev I.V."/>
            <person name="Miller A.N."/>
            <person name="O'Donnell K."/>
            <person name="Stajich J.E."/>
            <person name="Bonito G."/>
        </authorList>
    </citation>
    <scope>NUCLEOTIDE SEQUENCE</scope>
    <source>
        <strain evidence="16">NRRL 28262</strain>
    </source>
</reference>
<comment type="caution">
    <text evidence="16">The sequence shown here is derived from an EMBL/GenBank/DDBJ whole genome shotgun (WGS) entry which is preliminary data.</text>
</comment>
<dbReference type="CDD" id="cd18787">
    <property type="entry name" value="SF2_C_DEAD"/>
    <property type="match status" value="1"/>
</dbReference>
<gene>
    <name evidence="16" type="ORF">BGZ95_009390</name>
</gene>
<evidence type="ECO:0000256" key="1">
    <source>
        <dbReference type="ARBA" id="ARBA00012552"/>
    </source>
</evidence>
<dbReference type="Proteomes" id="UP001194580">
    <property type="component" value="Unassembled WGS sequence"/>
</dbReference>
<dbReference type="GO" id="GO:0016787">
    <property type="term" value="F:hydrolase activity"/>
    <property type="evidence" value="ECO:0007669"/>
    <property type="project" value="UniProtKB-KW"/>
</dbReference>
<dbReference type="PANTHER" id="PTHR47958">
    <property type="entry name" value="ATP-DEPENDENT RNA HELICASE DBP3"/>
    <property type="match status" value="1"/>
</dbReference>
<dbReference type="SMART" id="SM00490">
    <property type="entry name" value="HELICc"/>
    <property type="match status" value="1"/>
</dbReference>
<keyword evidence="2" id="KW-0396">Initiation factor</keyword>
<dbReference type="InterPro" id="IPR011545">
    <property type="entry name" value="DEAD/DEAH_box_helicase_dom"/>
</dbReference>
<evidence type="ECO:0000259" key="13">
    <source>
        <dbReference type="PROSITE" id="PS51192"/>
    </source>
</evidence>
<dbReference type="InterPro" id="IPR014014">
    <property type="entry name" value="RNA_helicase_DEAD_Q_motif"/>
</dbReference>
<evidence type="ECO:0000256" key="5">
    <source>
        <dbReference type="ARBA" id="ARBA00022806"/>
    </source>
</evidence>
<dbReference type="InterPro" id="IPR001650">
    <property type="entry name" value="Helicase_C-like"/>
</dbReference>
<dbReference type="InterPro" id="IPR014001">
    <property type="entry name" value="Helicase_ATP-bd"/>
</dbReference>
<proteinExistence type="inferred from homology"/>
<dbReference type="PROSITE" id="PS00039">
    <property type="entry name" value="DEAD_ATP_HELICASE"/>
    <property type="match status" value="1"/>
</dbReference>
<comment type="catalytic activity">
    <reaction evidence="9">
        <text>ATP + H2O = ADP + phosphate + H(+)</text>
        <dbReference type="Rhea" id="RHEA:13065"/>
        <dbReference type="ChEBI" id="CHEBI:15377"/>
        <dbReference type="ChEBI" id="CHEBI:15378"/>
        <dbReference type="ChEBI" id="CHEBI:30616"/>
        <dbReference type="ChEBI" id="CHEBI:43474"/>
        <dbReference type="ChEBI" id="CHEBI:456216"/>
        <dbReference type="EC" id="3.6.4.13"/>
    </reaction>
</comment>
<keyword evidence="2" id="KW-0648">Protein biosynthesis</keyword>
<keyword evidence="17" id="KW-1185">Reference proteome</keyword>
<evidence type="ECO:0000256" key="12">
    <source>
        <dbReference type="SAM" id="MobiDB-lite"/>
    </source>
</evidence>
<evidence type="ECO:0000256" key="2">
    <source>
        <dbReference type="ARBA" id="ARBA00022540"/>
    </source>
</evidence>
<dbReference type="PROSITE" id="PS51192">
    <property type="entry name" value="HELICASE_ATP_BIND_1"/>
    <property type="match status" value="1"/>
</dbReference>